<gene>
    <name evidence="3" type="ORF">ACH5RR_023002</name>
</gene>
<dbReference type="InterPro" id="IPR036641">
    <property type="entry name" value="HPT_dom_sf"/>
</dbReference>
<keyword evidence="1" id="KW-0175">Coiled coil</keyword>
<reference evidence="3 4" key="1">
    <citation type="submission" date="2024-11" db="EMBL/GenBank/DDBJ databases">
        <title>A near-complete genome assembly of Cinchona calisaya.</title>
        <authorList>
            <person name="Lian D.C."/>
            <person name="Zhao X.W."/>
            <person name="Wei L."/>
        </authorList>
    </citation>
    <scope>NUCLEOTIDE SEQUENCE [LARGE SCALE GENOMIC DNA]</scope>
    <source>
        <tissue evidence="3">Nenye</tissue>
    </source>
</reference>
<feature type="region of interest" description="Disordered" evidence="2">
    <location>
        <begin position="174"/>
        <end position="231"/>
    </location>
</feature>
<dbReference type="AlphaFoldDB" id="A0ABD2ZCQ7"/>
<comment type="caution">
    <text evidence="3">The sequence shown here is derived from an EMBL/GenBank/DDBJ whole genome shotgun (WGS) entry which is preliminary data.</text>
</comment>
<dbReference type="Gene3D" id="1.20.120.160">
    <property type="entry name" value="HPT domain"/>
    <property type="match status" value="1"/>
</dbReference>
<organism evidence="3 4">
    <name type="scientific">Cinchona calisaya</name>
    <dbReference type="NCBI Taxonomy" id="153742"/>
    <lineage>
        <taxon>Eukaryota</taxon>
        <taxon>Viridiplantae</taxon>
        <taxon>Streptophyta</taxon>
        <taxon>Embryophyta</taxon>
        <taxon>Tracheophyta</taxon>
        <taxon>Spermatophyta</taxon>
        <taxon>Magnoliopsida</taxon>
        <taxon>eudicotyledons</taxon>
        <taxon>Gunneridae</taxon>
        <taxon>Pentapetalae</taxon>
        <taxon>asterids</taxon>
        <taxon>lamiids</taxon>
        <taxon>Gentianales</taxon>
        <taxon>Rubiaceae</taxon>
        <taxon>Cinchonoideae</taxon>
        <taxon>Cinchoneae</taxon>
        <taxon>Cinchona</taxon>
    </lineage>
</organism>
<evidence type="ECO:0000256" key="1">
    <source>
        <dbReference type="SAM" id="Coils"/>
    </source>
</evidence>
<evidence type="ECO:0000313" key="4">
    <source>
        <dbReference type="Proteomes" id="UP001630127"/>
    </source>
</evidence>
<protein>
    <submittedName>
        <fullName evidence="3">Uncharacterized protein</fullName>
    </submittedName>
</protein>
<dbReference type="Proteomes" id="UP001630127">
    <property type="component" value="Unassembled WGS sequence"/>
</dbReference>
<feature type="coiled-coil region" evidence="1">
    <location>
        <begin position="297"/>
        <end position="324"/>
    </location>
</feature>
<name>A0ABD2ZCQ7_9GENT</name>
<evidence type="ECO:0000313" key="3">
    <source>
        <dbReference type="EMBL" id="KAL3516100.1"/>
    </source>
</evidence>
<dbReference type="EMBL" id="JBJUIK010000010">
    <property type="protein sequence ID" value="KAL3516100.1"/>
    <property type="molecule type" value="Genomic_DNA"/>
</dbReference>
<keyword evidence="4" id="KW-1185">Reference proteome</keyword>
<evidence type="ECO:0000256" key="2">
    <source>
        <dbReference type="SAM" id="MobiDB-lite"/>
    </source>
</evidence>
<sequence length="439" mass="51289">MHQLGIGKAEGDMTLKRKRGPAAARKRKLWKHAEFEEELGPFLERQFSKEGAFEEEVFKSIPRELEILEEFLALLNGLLETDFKELEKIVDREDDNMDYDKAESGILRIESIFRGIGAKKLCHRVFLCLAGLDRKGPSIWCLADVESLERELNSYKKVFEQLIGLEKKIMETEGQKLRQPKQHQEAASQTRQQQRKRKSSSISKGKKEVVTTKGEGQGGKGAEESYSEPEEDDEVVVIYDLPYRFHASYKKLKEEDKKYSKPYAEYCRNMVREGLVNKVFCKTMEMRAYKRRYEYRAKFIDENIQHIEEKMTELQNVLLEKMDTDAEHDQCLCLVNRLYLMSAGLGLGNVKSDCDHLRYLIKSKDLTGSQQQFQLLKEDFQAFKMSYIAMIKMEKDMEDNDVFVPMWPENGVWKIPKIGRMMTITNHPHDVFDEEIIEN</sequence>
<accession>A0ABD2ZCQ7</accession>
<proteinExistence type="predicted"/>